<feature type="domain" description="DUF4440" evidence="3">
    <location>
        <begin position="36"/>
        <end position="156"/>
    </location>
</feature>
<dbReference type="InterPro" id="IPR021860">
    <property type="entry name" value="Peptidase_S12_Pab87-rel_C"/>
</dbReference>
<evidence type="ECO:0008006" key="6">
    <source>
        <dbReference type="Google" id="ProtNLM"/>
    </source>
</evidence>
<dbReference type="EMBL" id="FUZZ01000005">
    <property type="protein sequence ID" value="SKD09782.1"/>
    <property type="molecule type" value="Genomic_DNA"/>
</dbReference>
<feature type="signal peptide" evidence="1">
    <location>
        <begin position="1"/>
        <end position="24"/>
    </location>
</feature>
<dbReference type="Pfam" id="PF14534">
    <property type="entry name" value="DUF4440"/>
    <property type="match status" value="1"/>
</dbReference>
<proteinExistence type="predicted"/>
<feature type="chain" id="PRO_5012007327" description="DUF4440 domain-containing protein" evidence="1">
    <location>
        <begin position="25"/>
        <end position="276"/>
    </location>
</feature>
<dbReference type="Gene3D" id="3.10.450.50">
    <property type="match status" value="1"/>
</dbReference>
<keyword evidence="1" id="KW-0732">Signal</keyword>
<sequence length="276" mass="31115">MKKQLIAATLVLVSMLSFRSISVAQNNDQQLSAVILHNDSLFWQAYNNCDVSKMMSYFSEDIEFYHDKGGITLGIPALAQSFEKGVCSNRDSFTLRREVIDSSIKVFPLKKDGVIYGAILTGSHLFYVQEKGKKEHAEGLAKFTHLWLLKNGSWKMTRVLSYDHGPAPYINKRKALTLPADVLRSYAGKYKGPQTAAMYIKAEAGSLLMQIGDKNFSLYAEKENLFFSKDRDLTFEFIKKGNEVMKLIVRERDEIAEELQRDSQGTDGRATGASQL</sequence>
<evidence type="ECO:0000313" key="4">
    <source>
        <dbReference type="EMBL" id="SKD09782.1"/>
    </source>
</evidence>
<evidence type="ECO:0000256" key="1">
    <source>
        <dbReference type="SAM" id="SignalP"/>
    </source>
</evidence>
<name>A0A1T5PAU6_9BACT</name>
<evidence type="ECO:0000259" key="2">
    <source>
        <dbReference type="Pfam" id="PF11954"/>
    </source>
</evidence>
<reference evidence="5" key="1">
    <citation type="submission" date="2017-02" db="EMBL/GenBank/DDBJ databases">
        <authorList>
            <person name="Varghese N."/>
            <person name="Submissions S."/>
        </authorList>
    </citation>
    <scope>NUCLEOTIDE SEQUENCE [LARGE SCALE GENOMIC DNA]</scope>
    <source>
        <strain evidence="5">DSM 18108</strain>
    </source>
</reference>
<dbReference type="SUPFAM" id="SSF54427">
    <property type="entry name" value="NTF2-like"/>
    <property type="match status" value="1"/>
</dbReference>
<dbReference type="InterPro" id="IPR032710">
    <property type="entry name" value="NTF2-like_dom_sf"/>
</dbReference>
<dbReference type="RefSeq" id="WP_079472924.1">
    <property type="nucleotide sequence ID" value="NZ_FUZZ01000005.1"/>
</dbReference>
<feature type="domain" description="Peptidase S12 Pab87-related C-terminal" evidence="2">
    <location>
        <begin position="173"/>
        <end position="250"/>
    </location>
</feature>
<organism evidence="4 5">
    <name type="scientific">Chitinophaga ginsengisegetis</name>
    <dbReference type="NCBI Taxonomy" id="393003"/>
    <lineage>
        <taxon>Bacteria</taxon>
        <taxon>Pseudomonadati</taxon>
        <taxon>Bacteroidota</taxon>
        <taxon>Chitinophagia</taxon>
        <taxon>Chitinophagales</taxon>
        <taxon>Chitinophagaceae</taxon>
        <taxon>Chitinophaga</taxon>
    </lineage>
</organism>
<dbReference type="STRING" id="393003.SAMN05660461_5674"/>
<accession>A0A1T5PAU6</accession>
<evidence type="ECO:0000313" key="5">
    <source>
        <dbReference type="Proteomes" id="UP000190166"/>
    </source>
</evidence>
<evidence type="ECO:0000259" key="3">
    <source>
        <dbReference type="Pfam" id="PF14534"/>
    </source>
</evidence>
<dbReference type="InterPro" id="IPR027843">
    <property type="entry name" value="DUF4440"/>
</dbReference>
<dbReference type="Pfam" id="PF11954">
    <property type="entry name" value="DUF3471"/>
    <property type="match status" value="1"/>
</dbReference>
<dbReference type="Proteomes" id="UP000190166">
    <property type="component" value="Unassembled WGS sequence"/>
</dbReference>
<protein>
    <recommendedName>
        <fullName evidence="6">DUF4440 domain-containing protein</fullName>
    </recommendedName>
</protein>
<gene>
    <name evidence="4" type="ORF">SAMN05660461_5674</name>
</gene>
<keyword evidence="5" id="KW-1185">Reference proteome</keyword>
<dbReference type="AlphaFoldDB" id="A0A1T5PAU6"/>